<dbReference type="GO" id="GO:0004557">
    <property type="term" value="F:alpha-galactosidase activity"/>
    <property type="evidence" value="ECO:0007669"/>
    <property type="project" value="UniProtKB-EC"/>
</dbReference>
<dbReference type="PANTHER" id="PTHR43053">
    <property type="entry name" value="GLYCOSIDASE FAMILY 31"/>
    <property type="match status" value="1"/>
</dbReference>
<evidence type="ECO:0000259" key="7">
    <source>
        <dbReference type="Pfam" id="PF16875"/>
    </source>
</evidence>
<dbReference type="Proteomes" id="UP001519290">
    <property type="component" value="Unassembled WGS sequence"/>
</dbReference>
<dbReference type="InterPro" id="IPR038417">
    <property type="entry name" value="Alpga-gal_N_sf"/>
</dbReference>
<dbReference type="PROSITE" id="PS00512">
    <property type="entry name" value="ALPHA_GALACTOSIDASE"/>
    <property type="match status" value="1"/>
</dbReference>
<protein>
    <recommendedName>
        <fullName evidence="2 5">Alpha-galactosidase</fullName>
        <ecNumber evidence="2 5">3.2.1.22</ecNumber>
    </recommendedName>
</protein>
<evidence type="ECO:0000313" key="9">
    <source>
        <dbReference type="Proteomes" id="UP001519290"/>
    </source>
</evidence>
<dbReference type="Pfam" id="PF16875">
    <property type="entry name" value="Glyco_hydro_36N"/>
    <property type="match status" value="1"/>
</dbReference>
<dbReference type="Pfam" id="PF02065">
    <property type="entry name" value="Melibiase"/>
    <property type="match status" value="1"/>
</dbReference>
<evidence type="ECO:0000256" key="1">
    <source>
        <dbReference type="ARBA" id="ARBA00001255"/>
    </source>
</evidence>
<keyword evidence="3 5" id="KW-0378">Hydrolase</keyword>
<evidence type="ECO:0000256" key="5">
    <source>
        <dbReference type="PIRNR" id="PIRNR005536"/>
    </source>
</evidence>
<evidence type="ECO:0000256" key="3">
    <source>
        <dbReference type="ARBA" id="ARBA00022801"/>
    </source>
</evidence>
<dbReference type="SUPFAM" id="SSF51445">
    <property type="entry name" value="(Trans)glycosidases"/>
    <property type="match status" value="1"/>
</dbReference>
<dbReference type="CDD" id="cd14791">
    <property type="entry name" value="GH36"/>
    <property type="match status" value="1"/>
</dbReference>
<dbReference type="Gene3D" id="2.70.98.60">
    <property type="entry name" value="alpha-galactosidase from lactobacil brevis"/>
    <property type="match status" value="1"/>
</dbReference>
<feature type="domain" description="Glycosyl hydrolase family 36 C-terminal" evidence="6">
    <location>
        <begin position="654"/>
        <end position="739"/>
    </location>
</feature>
<dbReference type="PRINTS" id="PR00743">
    <property type="entry name" value="GLHYDRLASE36"/>
</dbReference>
<dbReference type="EMBL" id="JAGIOD010000001">
    <property type="protein sequence ID" value="MBP2381826.1"/>
    <property type="molecule type" value="Genomic_DNA"/>
</dbReference>
<dbReference type="Pfam" id="PF16874">
    <property type="entry name" value="Glyco_hydro_36C"/>
    <property type="match status" value="1"/>
</dbReference>
<proteinExistence type="inferred from homology"/>
<evidence type="ECO:0000259" key="6">
    <source>
        <dbReference type="Pfam" id="PF16874"/>
    </source>
</evidence>
<dbReference type="PANTHER" id="PTHR43053:SF3">
    <property type="entry name" value="ALPHA-GALACTOSIDASE C-RELATED"/>
    <property type="match status" value="1"/>
</dbReference>
<dbReference type="Gene3D" id="3.20.20.70">
    <property type="entry name" value="Aldolase class I"/>
    <property type="match status" value="1"/>
</dbReference>
<comment type="catalytic activity">
    <reaction evidence="1 5">
        <text>Hydrolysis of terminal, non-reducing alpha-D-galactose residues in alpha-D-galactosides, including galactose oligosaccharides, galactomannans and galactolipids.</text>
        <dbReference type="EC" id="3.2.1.22"/>
    </reaction>
</comment>
<evidence type="ECO:0000256" key="2">
    <source>
        <dbReference type="ARBA" id="ARBA00012755"/>
    </source>
</evidence>
<sequence length="756" mass="81900">MSPRRPSADTVGTADAAGIAVTAPAPGASQRLHLSASGVSAVLDVTDGRCPALVHWGAELGALGAAGLDALVAASIEPVPHNAVDVPLRVGIIPQQSDGWIGRQGLTGSRPDGTGWSPRLVTHEITLDGHPLTAAHTETGAALVRFDLADAELGLAVVLEVELLPTGLLRQRASLTNTATTAYTLEELTVTVPVPGDAEELLDFAGRWGKERTPQRRQFTVGTHLRENRRGRTGPDAAHLLHAGRPGFGFRRGEVWAVHTAFSGNHRHVAEQISTGTRVLGGGELLLPGELVLDPGEEYVGPWLHGSYGDGLDAVASRFHRHLRSRAHHVDTARPVTLNVWEAVYFDHDLARLTELADRAAALGVERFVLDDGWFGSRRDDTSGLGDWVVSADVWPDGLGPLVDHVTGHGMEFGLWFEPEMVNEDSDVARAHPEWIMAPSPDRMPLPSRHQQVLNLSIPEAFAHVLGQMSALLEEYEIGYLKWDHNRDLLEAATRGTGRAAVHAQTLAAYALMDALKAAHPGLEIESCSSGGARVDLGVLERTDRVWVSDCIDPLERQQMNRWTAQLIPLELMGSHIASGASHATGRLHTLDFRAATALFGHLGIEWDLTQASEEELASLQRWIELYRARRELLFTGDLVRADRGDSPLWLHGVVSPQRERALFTLAAVGRSDRSQHDRLRFPGLDPEATYRILPLPSRARTSSLVPPRWMQLAEQAAADGGALVPGTVLTRSGLAAPLLDPEQALLFDITRVGIS</sequence>
<dbReference type="InterPro" id="IPR002252">
    <property type="entry name" value="Glyco_hydro_36"/>
</dbReference>
<feature type="domain" description="Glycosyl hydrolase family 36 N-terminal" evidence="7">
    <location>
        <begin position="51"/>
        <end position="293"/>
    </location>
</feature>
<keyword evidence="9" id="KW-1185">Reference proteome</keyword>
<dbReference type="InterPro" id="IPR000111">
    <property type="entry name" value="Glyco_hydro_27/36_CS"/>
</dbReference>
<dbReference type="InterPro" id="IPR017853">
    <property type="entry name" value="GH"/>
</dbReference>
<keyword evidence="4 5" id="KW-0326">Glycosidase</keyword>
<accession>A0ABS4X0C1</accession>
<evidence type="ECO:0000256" key="4">
    <source>
        <dbReference type="ARBA" id="ARBA00023295"/>
    </source>
</evidence>
<dbReference type="InterPro" id="IPR050985">
    <property type="entry name" value="Alpha-glycosidase_related"/>
</dbReference>
<dbReference type="InterPro" id="IPR031704">
    <property type="entry name" value="Glyco_hydro_36_N"/>
</dbReference>
<dbReference type="InterPro" id="IPR031705">
    <property type="entry name" value="Glyco_hydro_36_C"/>
</dbReference>
<organism evidence="8 9">
    <name type="scientific">Brachybacterium sacelli</name>
    <dbReference type="NCBI Taxonomy" id="173364"/>
    <lineage>
        <taxon>Bacteria</taxon>
        <taxon>Bacillati</taxon>
        <taxon>Actinomycetota</taxon>
        <taxon>Actinomycetes</taxon>
        <taxon>Micrococcales</taxon>
        <taxon>Dermabacteraceae</taxon>
        <taxon>Brachybacterium</taxon>
    </lineage>
</organism>
<gene>
    <name evidence="8" type="ORF">JOF43_001783</name>
</gene>
<comment type="caution">
    <text evidence="8">The sequence shown here is derived from an EMBL/GenBank/DDBJ whole genome shotgun (WGS) entry which is preliminary data.</text>
</comment>
<dbReference type="PIRSF" id="PIRSF005536">
    <property type="entry name" value="Agal"/>
    <property type="match status" value="1"/>
</dbReference>
<name>A0ABS4X0C1_9MICO</name>
<evidence type="ECO:0000313" key="8">
    <source>
        <dbReference type="EMBL" id="MBP2381826.1"/>
    </source>
</evidence>
<dbReference type="RefSeq" id="WP_209901290.1">
    <property type="nucleotide sequence ID" value="NZ_BAAAJW010000010.1"/>
</dbReference>
<dbReference type="InterPro" id="IPR013785">
    <property type="entry name" value="Aldolase_TIM"/>
</dbReference>
<comment type="similarity">
    <text evidence="5">Belongs to the glycosyl hydrolase.</text>
</comment>
<dbReference type="EC" id="3.2.1.22" evidence="2 5"/>
<reference evidence="8 9" key="1">
    <citation type="submission" date="2021-03" db="EMBL/GenBank/DDBJ databases">
        <title>Sequencing the genomes of 1000 actinobacteria strains.</title>
        <authorList>
            <person name="Klenk H.-P."/>
        </authorList>
    </citation>
    <scope>NUCLEOTIDE SEQUENCE [LARGE SCALE GENOMIC DNA]</scope>
    <source>
        <strain evidence="8 9">DSM 14566</strain>
    </source>
</reference>